<accession>A0A2T6BPJ7</accession>
<proteinExistence type="predicted"/>
<evidence type="ECO:0000313" key="3">
    <source>
        <dbReference type="Proteomes" id="UP000243978"/>
    </source>
</evidence>
<dbReference type="SUPFAM" id="SSF56219">
    <property type="entry name" value="DNase I-like"/>
    <property type="match status" value="1"/>
</dbReference>
<reference evidence="2 3" key="1">
    <citation type="submission" date="2018-04" db="EMBL/GenBank/DDBJ databases">
        <title>Genomic Encyclopedia of Archaeal and Bacterial Type Strains, Phase II (KMG-II): from individual species to whole genera.</title>
        <authorList>
            <person name="Goeker M."/>
        </authorList>
    </citation>
    <scope>NUCLEOTIDE SEQUENCE [LARGE SCALE GENOMIC DNA]</scope>
    <source>
        <strain evidence="2 3">DSM 100977</strain>
    </source>
</reference>
<dbReference type="OrthoDB" id="292013at2"/>
<comment type="caution">
    <text evidence="2">The sequence shown here is derived from an EMBL/GenBank/DDBJ whole genome shotgun (WGS) entry which is preliminary data.</text>
</comment>
<dbReference type="Pfam" id="PF03372">
    <property type="entry name" value="Exo_endo_phos"/>
    <property type="match status" value="1"/>
</dbReference>
<keyword evidence="2" id="KW-0269">Exonuclease</keyword>
<dbReference type="Proteomes" id="UP000243978">
    <property type="component" value="Unassembled WGS sequence"/>
</dbReference>
<dbReference type="GO" id="GO:0004519">
    <property type="term" value="F:endonuclease activity"/>
    <property type="evidence" value="ECO:0007669"/>
    <property type="project" value="UniProtKB-KW"/>
</dbReference>
<keyword evidence="2" id="KW-0540">Nuclease</keyword>
<keyword evidence="3" id="KW-1185">Reference proteome</keyword>
<feature type="domain" description="Endonuclease/exonuclease/phosphatase" evidence="1">
    <location>
        <begin position="25"/>
        <end position="284"/>
    </location>
</feature>
<dbReference type="InterPro" id="IPR036691">
    <property type="entry name" value="Endo/exonu/phosph_ase_sf"/>
</dbReference>
<gene>
    <name evidence="2" type="ORF">C8N43_2674</name>
</gene>
<evidence type="ECO:0000259" key="1">
    <source>
        <dbReference type="Pfam" id="PF03372"/>
    </source>
</evidence>
<keyword evidence="2" id="KW-0255">Endonuclease</keyword>
<dbReference type="Gene3D" id="3.60.10.10">
    <property type="entry name" value="Endonuclease/exonuclease/phosphatase"/>
    <property type="match status" value="1"/>
</dbReference>
<dbReference type="RefSeq" id="WP_107846047.1">
    <property type="nucleotide sequence ID" value="NZ_QBKS01000001.1"/>
</dbReference>
<organism evidence="2 3">
    <name type="scientific">Litoreibacter ponti</name>
    <dbReference type="NCBI Taxonomy" id="1510457"/>
    <lineage>
        <taxon>Bacteria</taxon>
        <taxon>Pseudomonadati</taxon>
        <taxon>Pseudomonadota</taxon>
        <taxon>Alphaproteobacteria</taxon>
        <taxon>Rhodobacterales</taxon>
        <taxon>Roseobacteraceae</taxon>
        <taxon>Litoreibacter</taxon>
    </lineage>
</organism>
<keyword evidence="2" id="KW-0378">Hydrolase</keyword>
<dbReference type="GO" id="GO:0004527">
    <property type="term" value="F:exonuclease activity"/>
    <property type="evidence" value="ECO:0007669"/>
    <property type="project" value="UniProtKB-KW"/>
</dbReference>
<name>A0A2T6BPJ7_9RHOB</name>
<dbReference type="EMBL" id="QBKS01000001">
    <property type="protein sequence ID" value="PTX57999.1"/>
    <property type="molecule type" value="Genomic_DNA"/>
</dbReference>
<evidence type="ECO:0000313" key="2">
    <source>
        <dbReference type="EMBL" id="PTX57999.1"/>
    </source>
</evidence>
<dbReference type="AlphaFoldDB" id="A0A2T6BPJ7"/>
<sequence length="301" mass="33001">MGLSRDGPGLLVRDLLRDDALIAVTRLADARPDIAVLQGVDYDHDQVAITLLQERLAALGLDLPYRYVRRPNTGLDSGFDLDRNGKLGEPRDMQGYGRFAGQGGMAVLSRFPIDHEASVDLSGALWAEQPEAGLPQTPERPFFSAGALDVLRLHSVAAWDVAIETPTGRVRVLTFHASTPVFDGPEDRNGLRNAAELRFWSDYIDTLQADARFVLAGDFNNDLAAGEGLKPALRALLNHPRLQDPIPEKTGTAKWRSGLSLHVDYVLPSRGFRVAGAQVERAPLAEAGPRHHPVWVDLIWD</sequence>
<dbReference type="InterPro" id="IPR005135">
    <property type="entry name" value="Endo/exonuclease/phosphatase"/>
</dbReference>
<protein>
    <submittedName>
        <fullName evidence="2">Endonuclease/exonuclease/phosphatase family metal-dependent hydrolase</fullName>
    </submittedName>
</protein>